<dbReference type="AlphaFoldDB" id="A0A834GAY2"/>
<accession>A0A834GAY2</accession>
<proteinExistence type="predicted"/>
<name>A0A834GAY2_RHOSS</name>
<keyword evidence="2" id="KW-1185">Reference proteome</keyword>
<reference evidence="1" key="1">
    <citation type="submission" date="2019-11" db="EMBL/GenBank/DDBJ databases">
        <authorList>
            <person name="Liu Y."/>
            <person name="Hou J."/>
            <person name="Li T.-Q."/>
            <person name="Guan C.-H."/>
            <person name="Wu X."/>
            <person name="Wu H.-Z."/>
            <person name="Ling F."/>
            <person name="Zhang R."/>
            <person name="Shi X.-G."/>
            <person name="Ren J.-P."/>
            <person name="Chen E.-F."/>
            <person name="Sun J.-M."/>
        </authorList>
    </citation>
    <scope>NUCLEOTIDE SEQUENCE</scope>
    <source>
        <strain evidence="1">Adult_tree_wgs_1</strain>
        <tissue evidence="1">Leaves</tissue>
    </source>
</reference>
<evidence type="ECO:0000313" key="2">
    <source>
        <dbReference type="Proteomes" id="UP000626092"/>
    </source>
</evidence>
<protein>
    <submittedName>
        <fullName evidence="1">Uncharacterized protein</fullName>
    </submittedName>
</protein>
<dbReference type="EMBL" id="WJXA01000011">
    <property type="protein sequence ID" value="KAF7126480.1"/>
    <property type="molecule type" value="Genomic_DNA"/>
</dbReference>
<gene>
    <name evidence="1" type="ORF">RHSIM_Rhsim11G0097000</name>
</gene>
<organism evidence="1 2">
    <name type="scientific">Rhododendron simsii</name>
    <name type="common">Sims's rhododendron</name>
    <dbReference type="NCBI Taxonomy" id="118357"/>
    <lineage>
        <taxon>Eukaryota</taxon>
        <taxon>Viridiplantae</taxon>
        <taxon>Streptophyta</taxon>
        <taxon>Embryophyta</taxon>
        <taxon>Tracheophyta</taxon>
        <taxon>Spermatophyta</taxon>
        <taxon>Magnoliopsida</taxon>
        <taxon>eudicotyledons</taxon>
        <taxon>Gunneridae</taxon>
        <taxon>Pentapetalae</taxon>
        <taxon>asterids</taxon>
        <taxon>Ericales</taxon>
        <taxon>Ericaceae</taxon>
        <taxon>Ericoideae</taxon>
        <taxon>Rhodoreae</taxon>
        <taxon>Rhododendron</taxon>
    </lineage>
</organism>
<comment type="caution">
    <text evidence="1">The sequence shown here is derived from an EMBL/GenBank/DDBJ whole genome shotgun (WGS) entry which is preliminary data.</text>
</comment>
<dbReference type="Proteomes" id="UP000626092">
    <property type="component" value="Unassembled WGS sequence"/>
</dbReference>
<sequence>MFLLVQRKCVRVPFCAHGVTCQPGALFSAVASLYNLSARAVPFCAHGATCWLGALRSAVASLYNLSARARHTSRGVVPMLARPREPFINGQAAPFDPKYYRNWEDKPGSETSAAMMKRKRQKG</sequence>
<evidence type="ECO:0000313" key="1">
    <source>
        <dbReference type="EMBL" id="KAF7126480.1"/>
    </source>
</evidence>